<feature type="non-terminal residue" evidence="2">
    <location>
        <position position="105"/>
    </location>
</feature>
<feature type="domain" description="ShKT" evidence="1">
    <location>
        <begin position="1"/>
        <end position="32"/>
    </location>
</feature>
<feature type="non-terminal residue" evidence="2">
    <location>
        <position position="1"/>
    </location>
</feature>
<organism evidence="2 3">
    <name type="scientific">Pristionchus mayeri</name>
    <dbReference type="NCBI Taxonomy" id="1317129"/>
    <lineage>
        <taxon>Eukaryota</taxon>
        <taxon>Metazoa</taxon>
        <taxon>Ecdysozoa</taxon>
        <taxon>Nematoda</taxon>
        <taxon>Chromadorea</taxon>
        <taxon>Rhabditida</taxon>
        <taxon>Rhabditina</taxon>
        <taxon>Diplogasteromorpha</taxon>
        <taxon>Diplogasteroidea</taxon>
        <taxon>Neodiplogasteridae</taxon>
        <taxon>Pristionchus</taxon>
    </lineage>
</organism>
<sequence>CSIWVNNGYCVNSAYPITNRQQTCGVACGFCTRDGRPVTPAPPVTPPPNPGPGTTMCAADASDRCPIWHSNGFCTNPGYTTEIKMQYCCRTCHPYLYPATTTTTT</sequence>
<accession>A0AAN5D4A3</accession>
<dbReference type="AlphaFoldDB" id="A0AAN5D4A3"/>
<gene>
    <name evidence="2" type="ORF">PMAYCL1PPCAC_26012</name>
</gene>
<reference evidence="3" key="1">
    <citation type="submission" date="2022-10" db="EMBL/GenBank/DDBJ databases">
        <title>Genome assembly of Pristionchus species.</title>
        <authorList>
            <person name="Yoshida K."/>
            <person name="Sommer R.J."/>
        </authorList>
    </citation>
    <scope>NUCLEOTIDE SEQUENCE [LARGE SCALE GENOMIC DNA]</scope>
    <source>
        <strain evidence="3">RS5460</strain>
    </source>
</reference>
<dbReference type="SMART" id="SM00254">
    <property type="entry name" value="ShKT"/>
    <property type="match status" value="2"/>
</dbReference>
<evidence type="ECO:0000259" key="1">
    <source>
        <dbReference type="SMART" id="SM00254"/>
    </source>
</evidence>
<feature type="domain" description="ShKT" evidence="1">
    <location>
        <begin position="56"/>
        <end position="93"/>
    </location>
</feature>
<comment type="caution">
    <text evidence="2">The sequence shown here is derived from an EMBL/GenBank/DDBJ whole genome shotgun (WGS) entry which is preliminary data.</text>
</comment>
<dbReference type="Pfam" id="PF01549">
    <property type="entry name" value="ShK"/>
    <property type="match status" value="2"/>
</dbReference>
<evidence type="ECO:0000313" key="3">
    <source>
        <dbReference type="Proteomes" id="UP001328107"/>
    </source>
</evidence>
<dbReference type="PANTHER" id="PTHR46707:SF1">
    <property type="entry name" value="COEXPRESSED WITH POLYCYSTINS-RELATED"/>
    <property type="match status" value="1"/>
</dbReference>
<protein>
    <recommendedName>
        <fullName evidence="1">ShKT domain-containing protein</fullName>
    </recommendedName>
</protein>
<dbReference type="PANTHER" id="PTHR46707">
    <property type="entry name" value="PROTEIN CBG07468"/>
    <property type="match status" value="1"/>
</dbReference>
<dbReference type="EMBL" id="BTRK01000005">
    <property type="protein sequence ID" value="GMR55817.1"/>
    <property type="molecule type" value="Genomic_DNA"/>
</dbReference>
<dbReference type="InterPro" id="IPR003582">
    <property type="entry name" value="ShKT_dom"/>
</dbReference>
<keyword evidence="3" id="KW-1185">Reference proteome</keyword>
<dbReference type="Proteomes" id="UP001328107">
    <property type="component" value="Unassembled WGS sequence"/>
</dbReference>
<name>A0AAN5D4A3_9BILA</name>
<evidence type="ECO:0000313" key="2">
    <source>
        <dbReference type="EMBL" id="GMR55817.1"/>
    </source>
</evidence>
<proteinExistence type="predicted"/>
<dbReference type="Gene3D" id="1.10.10.1940">
    <property type="match status" value="1"/>
</dbReference>